<evidence type="ECO:0000259" key="17">
    <source>
        <dbReference type="PROSITE" id="PS50110"/>
    </source>
</evidence>
<dbReference type="InterPro" id="IPR003661">
    <property type="entry name" value="HisK_dim/P_dom"/>
</dbReference>
<evidence type="ECO:0000256" key="12">
    <source>
        <dbReference type="ARBA" id="ARBA00023136"/>
    </source>
</evidence>
<dbReference type="Pfam" id="PF00072">
    <property type="entry name" value="Response_reg"/>
    <property type="match status" value="1"/>
</dbReference>
<dbReference type="Gene3D" id="3.40.50.2300">
    <property type="match status" value="1"/>
</dbReference>
<keyword evidence="11 15" id="KW-1133">Transmembrane helix</keyword>
<dbReference type="EMBL" id="CP053435">
    <property type="protein sequence ID" value="QJW91205.1"/>
    <property type="molecule type" value="Genomic_DNA"/>
</dbReference>
<keyword evidence="22" id="KW-1185">Reference proteome</keyword>
<dbReference type="PROSITE" id="PS50894">
    <property type="entry name" value="HPT"/>
    <property type="match status" value="1"/>
</dbReference>
<feature type="domain" description="PAS" evidence="18">
    <location>
        <begin position="209"/>
        <end position="247"/>
    </location>
</feature>
<keyword evidence="10" id="KW-0067">ATP-binding</keyword>
<evidence type="ECO:0000313" key="21">
    <source>
        <dbReference type="EMBL" id="QJW91205.1"/>
    </source>
</evidence>
<sequence>MKLTIRNPTLRIALLVGFGLTIVLLTIRHYYEAATFNRVQSGSQSIIQTIAVLNNTIELTLELSHPPDDQLTDPTTQAIYKSNRSARNTAAIRPLLDSLVSLTRHRPELNPLARRLQTEAESVLQTDIRRSVTSGKQIQQLVRSLRTFRLALADSLLDSQEQINERIATMRTLDNIIDGLVLLLAAALLFIFYRYTLRRERLTKQMLNRQKELTQYLEAIPEGVIVLNTDRQVVYVNQTAQEFLDITLTGKPMTLGDWAHRFSLSYADTKLPFQPEDIPLGRALRGEAVSVDNMLLETKNGFRFVASHARPIYSRESEIVGAISIFRDITEARHKEEELQRARTIAEQSLQEREIFLANISHDIRTPLNAILGFTEILRQKRSAPDEQEYLNGIKLSGNNLLALINELLDISRIESGQLVLDPVPTQLDEIIQTVKASLSAQAGDKGLRSEVVSDAAMPSLILTDPVRLTQVLLNFCSNAVKFTKEGYVRLRVRTESAHQPEQIDLVFDIEDSGAGIAEADHIHLFNRFSRVMSDNLFRSAGTGLGLNIAQSLVSLMNGKIDVQSRLGQGTTFTIRIPVTIPDAVEKPEPVPQPATHPDRSTIDVLIVEDNELNQKVLQGFLTRYQLKPAIANNGLEAVTMLEEQVFDLILMDIQMPQMDGYTAAQTIRQRLALDTPIIAMTAYTMPGERERCLAAGMNEYMAKPIRIEQIDEILMRFAPGLALTTSSAMNSSAETGEKELINQAYLDEVTGGDSELLAELLSLFSRDLPQYRQALFEAIEARDRHTFNQSAHKFRSSLNSLAMLSLSEQLKKMENEDQSFNLDFGAQLAGLFQDINRGLTRLENQLEQDMSS</sequence>
<dbReference type="InterPro" id="IPR036890">
    <property type="entry name" value="HATPase_C_sf"/>
</dbReference>
<evidence type="ECO:0000256" key="1">
    <source>
        <dbReference type="ARBA" id="ARBA00000085"/>
    </source>
</evidence>
<feature type="domain" description="HPt" evidence="20">
    <location>
        <begin position="754"/>
        <end position="850"/>
    </location>
</feature>
<evidence type="ECO:0000256" key="11">
    <source>
        <dbReference type="ARBA" id="ARBA00022989"/>
    </source>
</evidence>
<dbReference type="GO" id="GO:0005886">
    <property type="term" value="C:plasma membrane"/>
    <property type="evidence" value="ECO:0007669"/>
    <property type="project" value="UniProtKB-SubCell"/>
</dbReference>
<evidence type="ECO:0000256" key="8">
    <source>
        <dbReference type="ARBA" id="ARBA00022692"/>
    </source>
</evidence>
<keyword evidence="4" id="KW-1003">Cell membrane</keyword>
<dbReference type="InterPro" id="IPR005467">
    <property type="entry name" value="His_kinase_dom"/>
</dbReference>
<evidence type="ECO:0000256" key="6">
    <source>
        <dbReference type="ARBA" id="ARBA00022553"/>
    </source>
</evidence>
<dbReference type="InterPro" id="IPR003594">
    <property type="entry name" value="HATPase_dom"/>
</dbReference>
<dbReference type="SMART" id="SM00387">
    <property type="entry name" value="HATPase_c"/>
    <property type="match status" value="1"/>
</dbReference>
<keyword evidence="9" id="KW-0418">Kinase</keyword>
<dbReference type="RefSeq" id="WP_171741052.1">
    <property type="nucleotide sequence ID" value="NZ_CP053435.1"/>
</dbReference>
<feature type="modified residue" description="Phosphohistidine" evidence="13">
    <location>
        <position position="793"/>
    </location>
</feature>
<dbReference type="PROSITE" id="PS50110">
    <property type="entry name" value="RESPONSE_REGULATORY"/>
    <property type="match status" value="1"/>
</dbReference>
<keyword evidence="10" id="KW-0547">Nucleotide-binding</keyword>
<feature type="domain" description="Histidine kinase" evidence="16">
    <location>
        <begin position="359"/>
        <end position="581"/>
    </location>
</feature>
<dbReference type="CDD" id="cd16922">
    <property type="entry name" value="HATPase_EvgS-ArcB-TorS-like"/>
    <property type="match status" value="1"/>
</dbReference>
<dbReference type="FunFam" id="3.30.565.10:FF:000010">
    <property type="entry name" value="Sensor histidine kinase RcsC"/>
    <property type="match status" value="1"/>
</dbReference>
<dbReference type="InterPro" id="IPR036097">
    <property type="entry name" value="HisK_dim/P_sf"/>
</dbReference>
<dbReference type="GO" id="GO:0000155">
    <property type="term" value="F:phosphorelay sensor kinase activity"/>
    <property type="evidence" value="ECO:0007669"/>
    <property type="project" value="InterPro"/>
</dbReference>
<dbReference type="Pfam" id="PF02518">
    <property type="entry name" value="HATPase_c"/>
    <property type="match status" value="1"/>
</dbReference>
<keyword evidence="12 15" id="KW-0472">Membrane</keyword>
<dbReference type="InterPro" id="IPR008207">
    <property type="entry name" value="Sig_transdc_His_kin_Hpt_dom"/>
</dbReference>
<comment type="subcellular location">
    <subcellularLocation>
        <location evidence="2">Cell inner membrane</location>
        <topology evidence="2">Multi-pass membrane protein</topology>
    </subcellularLocation>
</comment>
<dbReference type="SUPFAM" id="SSF47226">
    <property type="entry name" value="Histidine-containing phosphotransfer domain, HPT domain"/>
    <property type="match status" value="1"/>
</dbReference>
<evidence type="ECO:0000256" key="2">
    <source>
        <dbReference type="ARBA" id="ARBA00004429"/>
    </source>
</evidence>
<evidence type="ECO:0000256" key="9">
    <source>
        <dbReference type="ARBA" id="ARBA00022777"/>
    </source>
</evidence>
<keyword evidence="8 15" id="KW-0812">Transmembrane</keyword>
<evidence type="ECO:0000259" key="20">
    <source>
        <dbReference type="PROSITE" id="PS50894"/>
    </source>
</evidence>
<evidence type="ECO:0000313" key="22">
    <source>
        <dbReference type="Proteomes" id="UP000502756"/>
    </source>
</evidence>
<keyword evidence="6 14" id="KW-0597">Phosphoprotein</keyword>
<dbReference type="Gene3D" id="3.30.450.20">
    <property type="entry name" value="PAS domain"/>
    <property type="match status" value="1"/>
</dbReference>
<dbReference type="PROSITE" id="PS50109">
    <property type="entry name" value="HIS_KIN"/>
    <property type="match status" value="1"/>
</dbReference>
<evidence type="ECO:0000256" key="14">
    <source>
        <dbReference type="PROSITE-ProRule" id="PRU00169"/>
    </source>
</evidence>
<dbReference type="CDD" id="cd00130">
    <property type="entry name" value="PAS"/>
    <property type="match status" value="1"/>
</dbReference>
<dbReference type="Gene3D" id="1.10.287.130">
    <property type="match status" value="1"/>
</dbReference>
<gene>
    <name evidence="21" type="ORF">HNV11_18395</name>
</gene>
<evidence type="ECO:0000256" key="10">
    <source>
        <dbReference type="ARBA" id="ARBA00022840"/>
    </source>
</evidence>
<dbReference type="InterPro" id="IPR035965">
    <property type="entry name" value="PAS-like_dom_sf"/>
</dbReference>
<keyword evidence="5" id="KW-0997">Cell inner membrane</keyword>
<dbReference type="Gene3D" id="3.30.565.10">
    <property type="entry name" value="Histidine kinase-like ATPase, C-terminal domain"/>
    <property type="match status" value="1"/>
</dbReference>
<dbReference type="InterPro" id="IPR004358">
    <property type="entry name" value="Sig_transdc_His_kin-like_C"/>
</dbReference>
<dbReference type="Pfam" id="PF08448">
    <property type="entry name" value="PAS_4"/>
    <property type="match status" value="1"/>
</dbReference>
<evidence type="ECO:0000256" key="4">
    <source>
        <dbReference type="ARBA" id="ARBA00022475"/>
    </source>
</evidence>
<evidence type="ECO:0000259" key="19">
    <source>
        <dbReference type="PROSITE" id="PS50113"/>
    </source>
</evidence>
<evidence type="ECO:0000256" key="7">
    <source>
        <dbReference type="ARBA" id="ARBA00022679"/>
    </source>
</evidence>
<dbReference type="SUPFAM" id="SSF55785">
    <property type="entry name" value="PYP-like sensor domain (PAS domain)"/>
    <property type="match status" value="1"/>
</dbReference>
<accession>A0A6M5YB41</accession>
<feature type="transmembrane region" description="Helical" evidence="15">
    <location>
        <begin position="12"/>
        <end position="31"/>
    </location>
</feature>
<comment type="catalytic activity">
    <reaction evidence="1">
        <text>ATP + protein L-histidine = ADP + protein N-phospho-L-histidine.</text>
        <dbReference type="EC" id="2.7.13.3"/>
    </reaction>
</comment>
<evidence type="ECO:0000259" key="16">
    <source>
        <dbReference type="PROSITE" id="PS50109"/>
    </source>
</evidence>
<feature type="modified residue" description="4-aspartylphosphate" evidence="14">
    <location>
        <position position="653"/>
    </location>
</feature>
<evidence type="ECO:0000256" key="15">
    <source>
        <dbReference type="SAM" id="Phobius"/>
    </source>
</evidence>
<keyword evidence="7" id="KW-0808">Transferase</keyword>
<dbReference type="PANTHER" id="PTHR43047:SF64">
    <property type="entry name" value="HISTIDINE KINASE CONTAINING CHEY-HOMOLOGOUS RECEIVER DOMAIN AND PAS DOMAIN-RELATED"/>
    <property type="match status" value="1"/>
</dbReference>
<reference evidence="21 22" key="1">
    <citation type="submission" date="2020-05" db="EMBL/GenBank/DDBJ databases">
        <title>Genome sequencing of Spirosoma sp. TS118.</title>
        <authorList>
            <person name="Lee J.-H."/>
            <person name="Jeong S."/>
            <person name="Zhao L."/>
            <person name="Jung J.-H."/>
            <person name="Kim M.-K."/>
            <person name="Lim S."/>
        </authorList>
    </citation>
    <scope>NUCLEOTIDE SEQUENCE [LARGE SCALE GENOMIC DNA]</scope>
    <source>
        <strain evidence="21 22">TS118</strain>
    </source>
</reference>
<dbReference type="InterPro" id="IPR001789">
    <property type="entry name" value="Sig_transdc_resp-reg_receiver"/>
</dbReference>
<dbReference type="InterPro" id="IPR013656">
    <property type="entry name" value="PAS_4"/>
</dbReference>
<evidence type="ECO:0000259" key="18">
    <source>
        <dbReference type="PROSITE" id="PS50112"/>
    </source>
</evidence>
<feature type="domain" description="Response regulatory" evidence="17">
    <location>
        <begin position="604"/>
        <end position="719"/>
    </location>
</feature>
<dbReference type="SUPFAM" id="SSF47384">
    <property type="entry name" value="Homodimeric domain of signal transducing histidine kinase"/>
    <property type="match status" value="1"/>
</dbReference>
<protein>
    <recommendedName>
        <fullName evidence="3">histidine kinase</fullName>
        <ecNumber evidence="3">2.7.13.3</ecNumber>
    </recommendedName>
</protein>
<dbReference type="SMART" id="SM00448">
    <property type="entry name" value="REC"/>
    <property type="match status" value="1"/>
</dbReference>
<dbReference type="Pfam" id="PF00512">
    <property type="entry name" value="HisKA"/>
    <property type="match status" value="1"/>
</dbReference>
<name>A0A6M5YB41_9BACT</name>
<dbReference type="SUPFAM" id="SSF55874">
    <property type="entry name" value="ATPase domain of HSP90 chaperone/DNA topoisomerase II/histidine kinase"/>
    <property type="match status" value="1"/>
</dbReference>
<dbReference type="PROSITE" id="PS50112">
    <property type="entry name" value="PAS"/>
    <property type="match status" value="1"/>
</dbReference>
<dbReference type="PROSITE" id="PS50113">
    <property type="entry name" value="PAC"/>
    <property type="match status" value="1"/>
</dbReference>
<feature type="transmembrane region" description="Helical" evidence="15">
    <location>
        <begin position="176"/>
        <end position="196"/>
    </location>
</feature>
<dbReference type="PANTHER" id="PTHR43047">
    <property type="entry name" value="TWO-COMPONENT HISTIDINE PROTEIN KINASE"/>
    <property type="match status" value="1"/>
</dbReference>
<dbReference type="EC" id="2.7.13.3" evidence="3"/>
<dbReference type="InterPro" id="IPR011006">
    <property type="entry name" value="CheY-like_superfamily"/>
</dbReference>
<evidence type="ECO:0000256" key="5">
    <source>
        <dbReference type="ARBA" id="ARBA00022519"/>
    </source>
</evidence>
<dbReference type="CDD" id="cd17546">
    <property type="entry name" value="REC_hyHK_CKI1_RcsC-like"/>
    <property type="match status" value="1"/>
</dbReference>
<dbReference type="KEGG" id="stae:HNV11_18395"/>
<dbReference type="Gene3D" id="1.20.120.160">
    <property type="entry name" value="HPT domain"/>
    <property type="match status" value="1"/>
</dbReference>
<dbReference type="InterPro" id="IPR000700">
    <property type="entry name" value="PAS-assoc_C"/>
</dbReference>
<organism evidence="21 22">
    <name type="scientific">Spirosoma taeanense</name>
    <dbReference type="NCBI Taxonomy" id="2735870"/>
    <lineage>
        <taxon>Bacteria</taxon>
        <taxon>Pseudomonadati</taxon>
        <taxon>Bacteroidota</taxon>
        <taxon>Cytophagia</taxon>
        <taxon>Cytophagales</taxon>
        <taxon>Cytophagaceae</taxon>
        <taxon>Spirosoma</taxon>
    </lineage>
</organism>
<dbReference type="PRINTS" id="PR00344">
    <property type="entry name" value="BCTRLSENSOR"/>
</dbReference>
<dbReference type="InterPro" id="IPR000014">
    <property type="entry name" value="PAS"/>
</dbReference>
<dbReference type="SUPFAM" id="SSF52172">
    <property type="entry name" value="CheY-like"/>
    <property type="match status" value="1"/>
</dbReference>
<dbReference type="AlphaFoldDB" id="A0A6M5YB41"/>
<dbReference type="SMART" id="SM00388">
    <property type="entry name" value="HisKA"/>
    <property type="match status" value="1"/>
</dbReference>
<dbReference type="InterPro" id="IPR036641">
    <property type="entry name" value="HPT_dom_sf"/>
</dbReference>
<evidence type="ECO:0000256" key="3">
    <source>
        <dbReference type="ARBA" id="ARBA00012438"/>
    </source>
</evidence>
<feature type="domain" description="PAC" evidence="19">
    <location>
        <begin position="289"/>
        <end position="341"/>
    </location>
</feature>
<evidence type="ECO:0000256" key="13">
    <source>
        <dbReference type="PROSITE-ProRule" id="PRU00110"/>
    </source>
</evidence>
<dbReference type="CDD" id="cd00082">
    <property type="entry name" value="HisKA"/>
    <property type="match status" value="1"/>
</dbReference>
<dbReference type="Proteomes" id="UP000502756">
    <property type="component" value="Chromosome"/>
</dbReference>
<proteinExistence type="predicted"/>